<feature type="domain" description="MATH" evidence="2">
    <location>
        <begin position="16"/>
        <end position="140"/>
    </location>
</feature>
<evidence type="ECO:0000313" key="3">
    <source>
        <dbReference type="EMBL" id="CCC92634.1"/>
    </source>
</evidence>
<evidence type="ECO:0000259" key="2">
    <source>
        <dbReference type="PROSITE" id="PS50144"/>
    </source>
</evidence>
<name>G0UTC0_TRYCI</name>
<evidence type="ECO:0000259" key="1">
    <source>
        <dbReference type="PROSITE" id="PS50097"/>
    </source>
</evidence>
<evidence type="ECO:0008006" key="4">
    <source>
        <dbReference type="Google" id="ProtNLM"/>
    </source>
</evidence>
<dbReference type="VEuPathDB" id="TriTrypDB:TcIL3000_9_280"/>
<dbReference type="AlphaFoldDB" id="G0UTC0"/>
<dbReference type="PROSITE" id="PS50144">
    <property type="entry name" value="MATH"/>
    <property type="match status" value="1"/>
</dbReference>
<dbReference type="InterPro" id="IPR045005">
    <property type="entry name" value="BPM1-6"/>
</dbReference>
<dbReference type="CDD" id="cd18186">
    <property type="entry name" value="BTB_POZ_ZBTB_KLHL-like"/>
    <property type="match status" value="1"/>
</dbReference>
<dbReference type="PROSITE" id="PS50097">
    <property type="entry name" value="BTB"/>
    <property type="match status" value="1"/>
</dbReference>
<dbReference type="GO" id="GO:0016567">
    <property type="term" value="P:protein ubiquitination"/>
    <property type="evidence" value="ECO:0007669"/>
    <property type="project" value="InterPro"/>
</dbReference>
<dbReference type="InterPro" id="IPR011333">
    <property type="entry name" value="SKP1/BTB/POZ_sf"/>
</dbReference>
<feature type="domain" description="BTB" evidence="1">
    <location>
        <begin position="423"/>
        <end position="493"/>
    </location>
</feature>
<dbReference type="InterPro" id="IPR008974">
    <property type="entry name" value="TRAF-like"/>
</dbReference>
<organism evidence="3">
    <name type="scientific">Trypanosoma congolense (strain IL3000)</name>
    <dbReference type="NCBI Taxonomy" id="1068625"/>
    <lineage>
        <taxon>Eukaryota</taxon>
        <taxon>Discoba</taxon>
        <taxon>Euglenozoa</taxon>
        <taxon>Kinetoplastea</taxon>
        <taxon>Metakinetoplastina</taxon>
        <taxon>Trypanosomatida</taxon>
        <taxon>Trypanosomatidae</taxon>
        <taxon>Trypanosoma</taxon>
        <taxon>Nannomonas</taxon>
    </lineage>
</organism>
<protein>
    <recommendedName>
        <fullName evidence="4">BTB domain-containing protein</fullName>
    </recommendedName>
</protein>
<dbReference type="SUPFAM" id="SSF54695">
    <property type="entry name" value="POZ domain"/>
    <property type="match status" value="2"/>
</dbReference>
<dbReference type="Pfam" id="PF22486">
    <property type="entry name" value="MATH_2"/>
    <property type="match status" value="1"/>
</dbReference>
<dbReference type="Gene3D" id="2.60.210.10">
    <property type="entry name" value="Apoptosis, Tumor Necrosis Factor Receptor Associated Protein 2, Chain A"/>
    <property type="match status" value="1"/>
</dbReference>
<proteinExistence type="predicted"/>
<dbReference type="EMBL" id="HE575322">
    <property type="protein sequence ID" value="CCC92634.1"/>
    <property type="molecule type" value="Genomic_DNA"/>
</dbReference>
<dbReference type="PANTHER" id="PTHR26379:SF187">
    <property type="entry name" value="OS07G0655300 PROTEIN"/>
    <property type="match status" value="1"/>
</dbReference>
<gene>
    <name evidence="3" type="ORF">TCIL3000_9_280</name>
</gene>
<dbReference type="PANTHER" id="PTHR26379">
    <property type="entry name" value="BTB/POZ AND MATH DOMAIN-CONTAINING PROTEIN 1"/>
    <property type="match status" value="1"/>
</dbReference>
<dbReference type="InterPro" id="IPR002083">
    <property type="entry name" value="MATH/TRAF_dom"/>
</dbReference>
<dbReference type="Pfam" id="PF00651">
    <property type="entry name" value="BTB"/>
    <property type="match status" value="1"/>
</dbReference>
<dbReference type="SUPFAM" id="SSF49599">
    <property type="entry name" value="TRAF domain-like"/>
    <property type="match status" value="1"/>
</dbReference>
<reference evidence="3" key="1">
    <citation type="journal article" date="2012" name="Proc. Natl. Acad. Sci. U.S.A.">
        <title>Antigenic diversity is generated by distinct evolutionary mechanisms in African trypanosome species.</title>
        <authorList>
            <person name="Jackson A.P."/>
            <person name="Berry A."/>
            <person name="Aslett M."/>
            <person name="Allison H.C."/>
            <person name="Burton P."/>
            <person name="Vavrova-Anderson J."/>
            <person name="Brown R."/>
            <person name="Browne H."/>
            <person name="Corton N."/>
            <person name="Hauser H."/>
            <person name="Gamble J."/>
            <person name="Gilderthorp R."/>
            <person name="Marcello L."/>
            <person name="McQuillan J."/>
            <person name="Otto T.D."/>
            <person name="Quail M.A."/>
            <person name="Sanders M.J."/>
            <person name="van Tonder A."/>
            <person name="Ginger M.L."/>
            <person name="Field M.C."/>
            <person name="Barry J.D."/>
            <person name="Hertz-Fowler C."/>
            <person name="Berriman M."/>
        </authorList>
    </citation>
    <scope>NUCLEOTIDE SEQUENCE</scope>
    <source>
        <strain evidence="3">IL3000</strain>
    </source>
</reference>
<dbReference type="CDD" id="cd00121">
    <property type="entry name" value="MATH"/>
    <property type="match status" value="1"/>
</dbReference>
<sequence>MELLETVEVISKNSVRFRYSCPLHILQKIARGEAPHCSPKFGIGDHMWRLHLQQRFAPPTQEPFLAVHLQLCTSHQVVAQFKLTLMCYVDTRLSKSSAFKCTFNKSGSAWGVNHFIPLRHLLSAQSEFLYVDEASKGHYIDIEVLVMINESGEGFQKPPSNVPLNQRIPSMDRVRDTEALVRRSPNIERLSVGGHPPALQANPRLMQGVSNSFSLSTPVNPLRAPLLYPFEHLEGLADITFEVEGGCFKAHRCVVAARMRPILPETILPLQPGCSVAISVSSTVFSVFLRYVYTEELPEQGVLSAEALLDLYLLSSACEFYDLCSLCVKFVEPLLTTENILHVALTRFNAADEVLNALYLSILLENYDSLIQDPKFEEIPGHLFRRLSLILRKQDTVPQVTIPPVKNTLSKQLAWLAETGEYSDMSLVVGPQQYVLKAHRFILASRCIMFSQVAGRDAQTPQYSFVSEEFDFSQRAWQKLLIAIYSHHIDSQRDFSAEDVAIVLKMHTVFGMDGQLKKEADEAFNYQNALRLLIYSTKHQVPELHERAIRLVASNFSNLLQEEPQVWELVSELPQHAVVSLFRIVIENYNTIRSQMELSV</sequence>
<dbReference type="InterPro" id="IPR000210">
    <property type="entry name" value="BTB/POZ_dom"/>
</dbReference>
<accession>G0UTC0</accession>
<dbReference type="Gene3D" id="3.30.710.10">
    <property type="entry name" value="Potassium Channel Kv1.1, Chain A"/>
    <property type="match status" value="2"/>
</dbReference>